<keyword evidence="2" id="KW-0175">Coiled coil</keyword>
<dbReference type="SUPFAM" id="SSF52540">
    <property type="entry name" value="P-loop containing nucleoside triphosphate hydrolases"/>
    <property type="match status" value="1"/>
</dbReference>
<dbReference type="PROSITE" id="PS51717">
    <property type="entry name" value="G_VLIG"/>
    <property type="match status" value="1"/>
</dbReference>
<organism evidence="4 5">
    <name type="scientific">Xiphophorus maculatus</name>
    <name type="common">Southern platyfish</name>
    <name type="synonym">Platypoecilus maculatus</name>
    <dbReference type="NCBI Taxonomy" id="8083"/>
    <lineage>
        <taxon>Eukaryota</taxon>
        <taxon>Metazoa</taxon>
        <taxon>Chordata</taxon>
        <taxon>Craniata</taxon>
        <taxon>Vertebrata</taxon>
        <taxon>Euteleostomi</taxon>
        <taxon>Actinopterygii</taxon>
        <taxon>Neopterygii</taxon>
        <taxon>Teleostei</taxon>
        <taxon>Neoteleostei</taxon>
        <taxon>Acanthomorphata</taxon>
        <taxon>Ovalentaria</taxon>
        <taxon>Atherinomorphae</taxon>
        <taxon>Cyprinodontiformes</taxon>
        <taxon>Poeciliidae</taxon>
        <taxon>Poeciliinae</taxon>
        <taxon>Xiphophorus</taxon>
    </lineage>
</organism>
<dbReference type="InterPro" id="IPR030383">
    <property type="entry name" value="G_VLIG_dom"/>
</dbReference>
<evidence type="ECO:0000313" key="4">
    <source>
        <dbReference type="Ensembl" id="ENSXMAP00000014319.1"/>
    </source>
</evidence>
<dbReference type="PANTHER" id="PTHR14819">
    <property type="entry name" value="GTP-BINDING"/>
    <property type="match status" value="1"/>
</dbReference>
<dbReference type="InterPro" id="IPR057365">
    <property type="entry name" value="URGCP"/>
</dbReference>
<dbReference type="HOGENOM" id="CLU_002276_3_0_1"/>
<dbReference type="eggNOG" id="ENOG502QSGY">
    <property type="taxonomic scope" value="Eukaryota"/>
</dbReference>
<comment type="similarity">
    <text evidence="1">Belongs to the TRAFAC class dynamin-like GTPase superfamily. Very large inducible GTPase (VLIG) family.</text>
</comment>
<reference evidence="4" key="3">
    <citation type="submission" date="2025-08" db="UniProtKB">
        <authorList>
            <consortium name="Ensembl"/>
        </authorList>
    </citation>
    <scope>IDENTIFICATION</scope>
    <source>
        <strain evidence="4">JP 163 A</strain>
    </source>
</reference>
<evidence type="ECO:0000256" key="1">
    <source>
        <dbReference type="ARBA" id="ARBA00006828"/>
    </source>
</evidence>
<dbReference type="Pfam" id="PF25496">
    <property type="entry name" value="URGCP"/>
    <property type="match status" value="1"/>
</dbReference>
<proteinExistence type="inferred from homology"/>
<dbReference type="Pfam" id="PF25974">
    <property type="entry name" value="URGCP_9th"/>
    <property type="match status" value="1"/>
</dbReference>
<dbReference type="Gene3D" id="3.40.50.300">
    <property type="entry name" value="P-loop containing nucleotide triphosphate hydrolases"/>
    <property type="match status" value="1"/>
</dbReference>
<dbReference type="GeneID" id="102226421"/>
<protein>
    <submittedName>
        <fullName evidence="4">Up-regulator of cell proliferation-like</fullName>
    </submittedName>
</protein>
<name>M4AIM5_XIPMA</name>
<reference evidence="4" key="4">
    <citation type="submission" date="2025-09" db="UniProtKB">
        <authorList>
            <consortium name="Ensembl"/>
        </authorList>
    </citation>
    <scope>IDENTIFICATION</scope>
    <source>
        <strain evidence="4">JP 163 A</strain>
    </source>
</reference>
<dbReference type="PANTHER" id="PTHR14819:SF9">
    <property type="entry name" value="UP-REGULATOR OF CELL PROLIFERATION-LIKE"/>
    <property type="match status" value="1"/>
</dbReference>
<dbReference type="GeneTree" id="ENSGT00940000154390"/>
<dbReference type="InParanoid" id="M4AIM5"/>
<dbReference type="InterPro" id="IPR027417">
    <property type="entry name" value="P-loop_NTPase"/>
</dbReference>
<dbReference type="OrthoDB" id="1597724at2759"/>
<reference evidence="5" key="1">
    <citation type="submission" date="2012-01" db="EMBL/GenBank/DDBJ databases">
        <authorList>
            <person name="Walter R."/>
            <person name="Schartl M."/>
            <person name="Warren W."/>
        </authorList>
    </citation>
    <scope>NUCLEOTIDE SEQUENCE [LARGE SCALE GENOMIC DNA]</scope>
    <source>
        <strain evidence="5">JP 163 A</strain>
    </source>
</reference>
<dbReference type="InterPro" id="IPR058641">
    <property type="entry name" value="GVIN1_dom"/>
</dbReference>
<evidence type="ECO:0000256" key="2">
    <source>
        <dbReference type="SAM" id="Coils"/>
    </source>
</evidence>
<feature type="coiled-coil region" evidence="2">
    <location>
        <begin position="1371"/>
        <end position="1398"/>
    </location>
</feature>
<dbReference type="KEGG" id="xma:102226421"/>
<evidence type="ECO:0000313" key="5">
    <source>
        <dbReference type="Proteomes" id="UP000002852"/>
    </source>
</evidence>
<feature type="domain" description="VLIG-type G" evidence="3">
    <location>
        <begin position="599"/>
        <end position="845"/>
    </location>
</feature>
<accession>M4AIM5</accession>
<sequence length="1555" mass="180462">MNQQLPQGLFNTLSRLGLNKFYPNKLTLRCLLEINKDNINTNPASSLKEIPWYFLKNLLQINAECRSCVQLPANDEEDDDLFSLDLYTAEDTHSGVNALDLIVALFLCADSFLQQEMALRMSMCQFSVPLLLPHSNNSQCSLMLWALRGIVKEWRPHSLTESKGFIEDTIVEANIPLFSFVRLKNSSLSKSQMLNLVLSRGQQSHNIFMHKDMEDRAIKKEIANGLVEVFWYLPCGRENLDIFPEPVAFANLRGDFSESLAQFSFLVQVSTATFVFLDKVEEKEQETLSSFKDFRRNFFLVVNRKEDGDSEDMKSVKRTIEKLDLPKNNLIRKNKTENRTYFSKKLSTAIKTSLESTTTDKMTTDLMYEKATELGLSVDESKSDEEKKAAEEIVKEIGEQSIPKYKKLHLPLQGENWKRLSKLEIKVCRLNEYSDLGTEEYKSQLQEEKTQITEEQARHNISKGMKSFIDNLFTGDKEKRDFFLKWMKLKLDAHSREKLLQLRNQFKEQCKTKDAELIKELDQTLLESSLGIEHFMREMGLIYEFSQETTEEISRLPQLAAEMVMDGHPLELLDGDASNIPEKWVSAVLNEVHKKVGNRSRLLVLTVLGVQSSGKSTLLNTMFGVQFPVSSGRCTRGAYMIFLRVQEDLKNELNYDFLVLIDTEGLKSADLAQLEDSYEHDNQLATFVIGLSDIAIINTAMENVTEMKDILQIAVHAFLRMTHVGKKPACHFVHQNVAGVSADSKCIAERKRLFDQLNEMTQIASEMEKLPTIKQFTDVLDYDMEKNNWNIPGLWHGTPPMAPVNTGYSETVADFKKNLLETIKSNKTSEPTQIPEFLEWITSLWRTVKYENFIFSFRNTLVAHAYDNLCKAFNQWEWEFRKEIYSWQQQTEVEILNIHNDSGVENWNKLVSEKKKELSTKMQNEQMKMKEKLNEYYKRKDRRVNLIEKYKVDFFNSINSLVNEIGPSVRTKLDRVLELKVSQKKAQEIQRKYRVLIEENVMRLLCVCKMSNLSEDQLTKEFEKMWSESTANVSGLEERDIAGCVLKQLKKNFFNRNVNQELQNTDLKQVGRSPFTVTEEHVDRFKAKFVDMNNLQIFTNNVIESCTEYLTGKVKTPEDYHDSFMKDLLEKVDKNFQQNYKEYETNTKYEIDLKLHICGIASREFLEMHQKFLSNLNPQTQLEKYKPGYLSDFIDLYKERDHCQRKANDYIEFCIRPAVEDFISRSLGVDIVDEILTSHHSAEYSSRSFFQYSIQKELLEKDDFECFVKYINNYEIYVKNWIFQHIQQEMTRENTLSKLKNNKLQVIIKKVTAAIEVASRQPGGATLPNNNESIERFVHGIRENLNKDLTISVEAEKTILFQIQSTCHPFINSVKMALENLTTELQELYLKSEDINETVRKLTVKPQDELFKRVFGCGKQCPFCKAPCEAGGKDHELHSAAIHRPQGLGRYRHSTTKKLVERLCTTDVQSDTSFCNSDTKGQFHPYKEYTTYYPDWQIPPDPTIEASDYWKYILVKYNDQFAEEYGAKPADVPDAWKKISKEDALKGLKDAFNIK</sequence>
<keyword evidence="5" id="KW-1185">Reference proteome</keyword>
<dbReference type="Proteomes" id="UP000002852">
    <property type="component" value="Unassembled WGS sequence"/>
</dbReference>
<dbReference type="OMA" id="IFIHRDM"/>
<dbReference type="InterPro" id="IPR052986">
    <property type="entry name" value="VLIG_GTPase"/>
</dbReference>
<dbReference type="Pfam" id="PF25683">
    <property type="entry name" value="URGCP_GTPase"/>
    <property type="match status" value="1"/>
</dbReference>
<evidence type="ECO:0000259" key="3">
    <source>
        <dbReference type="PROSITE" id="PS51717"/>
    </source>
</evidence>
<dbReference type="GO" id="GO:0005525">
    <property type="term" value="F:GTP binding"/>
    <property type="evidence" value="ECO:0007669"/>
    <property type="project" value="InterPro"/>
</dbReference>
<dbReference type="Ensembl" id="ENSXMAT00000014339.2">
    <property type="protein sequence ID" value="ENSXMAP00000014319.1"/>
    <property type="gene ID" value="ENSXMAG00000014300.2"/>
</dbReference>
<reference evidence="5" key="2">
    <citation type="journal article" date="2013" name="Nat. Genet.">
        <title>The genome of the platyfish, Xiphophorus maculatus, provides insights into evolutionary adaptation and several complex traits.</title>
        <authorList>
            <person name="Schartl M."/>
            <person name="Walter R.B."/>
            <person name="Shen Y."/>
            <person name="Garcia T."/>
            <person name="Catchen J."/>
            <person name="Amores A."/>
            <person name="Braasch I."/>
            <person name="Chalopin D."/>
            <person name="Volff J.N."/>
            <person name="Lesch K.P."/>
            <person name="Bisazza A."/>
            <person name="Minx P."/>
            <person name="Hillier L."/>
            <person name="Wilson R.K."/>
            <person name="Fuerstenberg S."/>
            <person name="Boore J."/>
            <person name="Searle S."/>
            <person name="Postlethwait J.H."/>
            <person name="Warren W.C."/>
        </authorList>
    </citation>
    <scope>NUCLEOTIDE SEQUENCE [LARGE SCALE GENOMIC DNA]</scope>
    <source>
        <strain evidence="5">JP 163 A</strain>
    </source>
</reference>
<dbReference type="RefSeq" id="XP_005809576.1">
    <property type="nucleotide sequence ID" value="XM_005809519.1"/>
</dbReference>